<dbReference type="GO" id="GO:0016787">
    <property type="term" value="F:hydrolase activity"/>
    <property type="evidence" value="ECO:0007669"/>
    <property type="project" value="UniProtKB-KW"/>
</dbReference>
<gene>
    <name evidence="1" type="ORF">HFZ78_31160</name>
</gene>
<reference evidence="1 2" key="1">
    <citation type="submission" date="2020-04" db="EMBL/GenBank/DDBJ databases">
        <title>Genome-Wide Identification of 5-Methylcytosine Sites in Bacterial Genomes By High-Throughput Sequencing of MspJI Restriction Fragments.</title>
        <authorList>
            <person name="Wu V."/>
        </authorList>
    </citation>
    <scope>NUCLEOTIDE SEQUENCE [LARGE SCALE GENOMIC DNA]</scope>
    <source>
        <strain evidence="1 2">S2</strain>
    </source>
</reference>
<dbReference type="Proteomes" id="UP000501868">
    <property type="component" value="Chromosome"/>
</dbReference>
<accession>A0A6H1PCL5</accession>
<sequence>MPLALYIMEQASQGKINLNQKLKYKSYITESNC</sequence>
<evidence type="ECO:0000313" key="1">
    <source>
        <dbReference type="EMBL" id="QIZ11205.1"/>
    </source>
</evidence>
<dbReference type="AlphaFoldDB" id="A0A6H1PCL5"/>
<dbReference type="EMBL" id="CP051128">
    <property type="protein sequence ID" value="QIZ11205.1"/>
    <property type="molecule type" value="Genomic_DNA"/>
</dbReference>
<reference evidence="1 2" key="2">
    <citation type="submission" date="2020-04" db="EMBL/GenBank/DDBJ databases">
        <authorList>
            <person name="Fomenkov A."/>
            <person name="Anton B.P."/>
            <person name="Roberts R.J."/>
        </authorList>
    </citation>
    <scope>NUCLEOTIDE SEQUENCE [LARGE SCALE GENOMIC DNA]</scope>
    <source>
        <strain evidence="1 2">S2</strain>
    </source>
</reference>
<keyword evidence="1" id="KW-0378">Hydrolase</keyword>
<name>A0A6H1PCL5_PRIMG</name>
<proteinExistence type="predicted"/>
<evidence type="ECO:0000313" key="2">
    <source>
        <dbReference type="Proteomes" id="UP000501868"/>
    </source>
</evidence>
<protein>
    <submittedName>
        <fullName evidence="1">Serine hydrolase</fullName>
    </submittedName>
</protein>
<organism evidence="1 2">
    <name type="scientific">Priestia megaterium</name>
    <name type="common">Bacillus megaterium</name>
    <dbReference type="NCBI Taxonomy" id="1404"/>
    <lineage>
        <taxon>Bacteria</taxon>
        <taxon>Bacillati</taxon>
        <taxon>Bacillota</taxon>
        <taxon>Bacilli</taxon>
        <taxon>Bacillales</taxon>
        <taxon>Bacillaceae</taxon>
        <taxon>Priestia</taxon>
    </lineage>
</organism>